<dbReference type="EMBL" id="CP027850">
    <property type="protein sequence ID" value="AVQ02601.1"/>
    <property type="molecule type" value="Genomic_DNA"/>
</dbReference>
<dbReference type="Proteomes" id="UP000240527">
    <property type="component" value="Chromosome"/>
</dbReference>
<sequence length="185" mass="20503">MTYRFSPWRVLMECALPGPWPVLVGQPEAEAFVAETVRDLLRIVADATLTPSSRAGAFASAMVRVADVGGIADLILGARASGLTPARRQRFAATLASHVGHAYDGRLWCGSADDFTLLGSTAPKLDEVVVRFTVRDRRAFAPIQMSWRVFRSVGGWRLIDMEYRGIWLVDAHRSRGRQRKGETCR</sequence>
<dbReference type="Gene3D" id="3.10.450.710">
    <property type="entry name" value="Tgt2/MlaC"/>
    <property type="match status" value="1"/>
</dbReference>
<protein>
    <recommendedName>
        <fullName evidence="3">ABC transporter substrate-binding protein</fullName>
    </recommendedName>
</protein>
<dbReference type="Pfam" id="PF05494">
    <property type="entry name" value="MlaC"/>
    <property type="match status" value="1"/>
</dbReference>
<evidence type="ECO:0008006" key="3">
    <source>
        <dbReference type="Google" id="ProtNLM"/>
    </source>
</evidence>
<keyword evidence="2" id="KW-1185">Reference proteome</keyword>
<evidence type="ECO:0000313" key="2">
    <source>
        <dbReference type="Proteomes" id="UP000240527"/>
    </source>
</evidence>
<name>A0ABM6THE9_9CAUL</name>
<accession>A0ABM6THE9</accession>
<organism evidence="1 2">
    <name type="scientific">Caulobacter segnis</name>
    <dbReference type="NCBI Taxonomy" id="88688"/>
    <lineage>
        <taxon>Bacteria</taxon>
        <taxon>Pseudomonadati</taxon>
        <taxon>Pseudomonadota</taxon>
        <taxon>Alphaproteobacteria</taxon>
        <taxon>Caulobacterales</taxon>
        <taxon>Caulobacteraceae</taxon>
        <taxon>Caulobacter</taxon>
    </lineage>
</organism>
<evidence type="ECO:0000313" key="1">
    <source>
        <dbReference type="EMBL" id="AVQ02601.1"/>
    </source>
</evidence>
<reference evidence="1 2" key="1">
    <citation type="journal article" date="2015" name="Biotechnol. Bioeng.">
        <title>Genome sequence and phenotypic characterization of Caulobacter segnis.</title>
        <authorList>
            <person name="Patel S."/>
            <person name="Fletcher B."/>
            <person name="Scott D.C."/>
            <person name="Ely B."/>
        </authorList>
    </citation>
    <scope>NUCLEOTIDE SEQUENCE [LARGE SCALE GENOMIC DNA]</scope>
    <source>
        <strain evidence="1 2">TK0059</strain>
    </source>
</reference>
<dbReference type="InterPro" id="IPR008869">
    <property type="entry name" value="MlaC/ttg2D"/>
</dbReference>
<proteinExistence type="predicted"/>
<dbReference type="InterPro" id="IPR042245">
    <property type="entry name" value="Tgt2/MlaC_sf"/>
</dbReference>
<gene>
    <name evidence="1" type="ORF">B7G68_12540</name>
</gene>